<dbReference type="InterPro" id="IPR011050">
    <property type="entry name" value="Pectin_lyase_fold/virulence"/>
</dbReference>
<dbReference type="OrthoDB" id="1393129at2"/>
<dbReference type="SUPFAM" id="SSF103515">
    <property type="entry name" value="Autotransporter"/>
    <property type="match status" value="1"/>
</dbReference>
<dbReference type="SUPFAM" id="SSF51126">
    <property type="entry name" value="Pectin lyase-like"/>
    <property type="match status" value="1"/>
</dbReference>
<keyword evidence="1" id="KW-0732">Signal</keyword>
<organism evidence="3 4">
    <name type="scientific">Enterobacillus tribolii</name>
    <dbReference type="NCBI Taxonomy" id="1487935"/>
    <lineage>
        <taxon>Bacteria</taxon>
        <taxon>Pseudomonadati</taxon>
        <taxon>Pseudomonadota</taxon>
        <taxon>Gammaproteobacteria</taxon>
        <taxon>Enterobacterales</taxon>
        <taxon>Hafniaceae</taxon>
        <taxon>Enterobacillus</taxon>
    </lineage>
</organism>
<evidence type="ECO:0000313" key="3">
    <source>
        <dbReference type="EMBL" id="RDK91974.1"/>
    </source>
</evidence>
<dbReference type="PROSITE" id="PS51208">
    <property type="entry name" value="AUTOTRANSPORTER"/>
    <property type="match status" value="1"/>
</dbReference>
<gene>
    <name evidence="3" type="ORF">C8D90_104126</name>
</gene>
<evidence type="ECO:0000256" key="1">
    <source>
        <dbReference type="SAM" id="SignalP"/>
    </source>
</evidence>
<dbReference type="InterPro" id="IPR036709">
    <property type="entry name" value="Autotransporte_beta_dom_sf"/>
</dbReference>
<feature type="signal peptide" evidence="1">
    <location>
        <begin position="1"/>
        <end position="23"/>
    </location>
</feature>
<evidence type="ECO:0000313" key="4">
    <source>
        <dbReference type="Proteomes" id="UP000254848"/>
    </source>
</evidence>
<dbReference type="SMART" id="SM00869">
    <property type="entry name" value="Autotransporter"/>
    <property type="match status" value="1"/>
</dbReference>
<sequence length="1102" mass="118242">MKIKISTIACLIQAALFAPSSYAVDSIDIKNNSGQTIFTAKIYGTQDGPYTESNDKPVKSTWNLDSNSRTNILQGLSYWAQMLKPVAGQSPIIINIGTYNEENASAGSSPVEAGPGLAVTAFQAMFQNIPVKDEDLEYGAHGVINVGKMNFDNNTGPWRSVPTGMDKLSLPAIIVHELAHALGMNTLIVDENKNPTSSPANPKMNDTALYAWMVGLRDDNDKAAQVGQSIWCSVCENPDTDNVFDLRKDQGYFSGKNVTEVLAGALKGIPVKLMSDDETINTDYMSHSELKNSLLSHQSFRNYMAPMEAELAMLQDLGYNLDRRDYYGSSIYGDNQTIQNDNGYFKRNDAGTAYLSGEFNTATLGTGLHIYGSNNTVYQNADLLTSGEAGVGIRIDGGENTVIIPQKTKVIANGTNGYGILVAYGKEHRIIQQGTVEGDIGAAFDFGSNILGSESGLKGSYIDTTASQVPDELQGAAVESYDISGHLKGKQAAIFANWNSWVKQFNILNGATISGDIVSDYSQKDEDGNVRVTQINFGKAMNTDGSASDAPDENFSFTYNGNIRSQLDTSNIVLNFAAGTTSLNGSHLLLGAEILPDATLKGNSTYKVASGNALINSGTLAPGNSIGTITLEGDYKQTQTGTLLLETQAADYDSLVINGNAQLDGRLLLDVLPDYYQSNWQRTTSELLKVSGSVTNAFSSVSGQIASPTLTLTSRNTGSEDVFYLTRSAGAYSQYANNANSRAAGNALSNISNGATPPSGDMTSLLRALDFSATDGSDISRALPKLTPEVYSMAANNSLNREHQLSDMLLDTGKKVPAGEWRSFAVPFGGGFWQDSNAATVGYNASSYGILAGAEKGSERFDDWTFGFHGAVSGQKADAKSPYDATAKSTAVNAGLHARYAVDETEGLWLFGQTRLGVEDDRMDRRIYANGYSGRAHGKWTGLNASLNGTVGYRFKLNEMFSTGPFATLDYTLLHMPDVTESGDNALKVSGSNLNSVRSTLGVSGDYNQPLANGSALKTSLRLGWDKELADNGLSTDAHFTGYNNAGMRVDNSLGKRDAMKAALTADYSLNHDINMGVNVSSRLFRSDASSVEGNLYVRWRF</sequence>
<dbReference type="Proteomes" id="UP000254848">
    <property type="component" value="Unassembled WGS sequence"/>
</dbReference>
<reference evidence="3 4" key="1">
    <citation type="submission" date="2018-07" db="EMBL/GenBank/DDBJ databases">
        <title>Genomic Encyclopedia of Type Strains, Phase IV (KMG-IV): sequencing the most valuable type-strain genomes for metagenomic binning, comparative biology and taxonomic classification.</title>
        <authorList>
            <person name="Goeker M."/>
        </authorList>
    </citation>
    <scope>NUCLEOTIDE SEQUENCE [LARGE SCALE GENOMIC DNA]</scope>
    <source>
        <strain evidence="3 4">DSM 103736</strain>
    </source>
</reference>
<accession>A0A370QRT8</accession>
<proteinExistence type="predicted"/>
<dbReference type="InterPro" id="IPR005546">
    <property type="entry name" value="Autotransporte_beta"/>
</dbReference>
<dbReference type="EMBL" id="QRAP01000004">
    <property type="protein sequence ID" value="RDK91974.1"/>
    <property type="molecule type" value="Genomic_DNA"/>
</dbReference>
<dbReference type="Gene3D" id="2.40.128.130">
    <property type="entry name" value="Autotransporter beta-domain"/>
    <property type="match status" value="1"/>
</dbReference>
<dbReference type="AlphaFoldDB" id="A0A370QRT8"/>
<name>A0A370QRT8_9GAMM</name>
<protein>
    <submittedName>
        <fullName evidence="3">Uncharacterized protein with beta-barrel porin domain</fullName>
    </submittedName>
</protein>
<comment type="caution">
    <text evidence="3">The sequence shown here is derived from an EMBL/GenBank/DDBJ whole genome shotgun (WGS) entry which is preliminary data.</text>
</comment>
<keyword evidence="4" id="KW-1185">Reference proteome</keyword>
<evidence type="ECO:0000259" key="2">
    <source>
        <dbReference type="PROSITE" id="PS51208"/>
    </source>
</evidence>
<feature type="chain" id="PRO_5016680648" evidence="1">
    <location>
        <begin position="24"/>
        <end position="1102"/>
    </location>
</feature>
<feature type="domain" description="Autotransporter" evidence="2">
    <location>
        <begin position="816"/>
        <end position="1102"/>
    </location>
</feature>
<dbReference type="Pfam" id="PF03797">
    <property type="entry name" value="Autotransporter"/>
    <property type="match status" value="1"/>
</dbReference>